<gene>
    <name evidence="10" type="ORF">BVG16_04245</name>
</gene>
<evidence type="ECO:0000256" key="1">
    <source>
        <dbReference type="ARBA" id="ARBA00004651"/>
    </source>
</evidence>
<dbReference type="EMBL" id="MSZX01000002">
    <property type="protein sequence ID" value="OPA79971.1"/>
    <property type="molecule type" value="Genomic_DNA"/>
</dbReference>
<feature type="transmembrane region" description="Helical" evidence="7">
    <location>
        <begin position="20"/>
        <end position="42"/>
    </location>
</feature>
<dbReference type="PANTHER" id="PTHR30572:SF4">
    <property type="entry name" value="ABC TRANSPORTER PERMEASE YTRF"/>
    <property type="match status" value="1"/>
</dbReference>
<dbReference type="Proteomes" id="UP000190188">
    <property type="component" value="Unassembled WGS sequence"/>
</dbReference>
<dbReference type="InterPro" id="IPR003838">
    <property type="entry name" value="ABC3_permease_C"/>
</dbReference>
<keyword evidence="4 7" id="KW-1133">Transmembrane helix</keyword>
<feature type="transmembrane region" description="Helical" evidence="7">
    <location>
        <begin position="414"/>
        <end position="439"/>
    </location>
</feature>
<evidence type="ECO:0000313" key="11">
    <source>
        <dbReference type="Proteomes" id="UP000190188"/>
    </source>
</evidence>
<comment type="subcellular location">
    <subcellularLocation>
        <location evidence="1">Cell membrane</location>
        <topology evidence="1">Multi-pass membrane protein</topology>
    </subcellularLocation>
</comment>
<evidence type="ECO:0000256" key="3">
    <source>
        <dbReference type="ARBA" id="ARBA00022692"/>
    </source>
</evidence>
<evidence type="ECO:0000256" key="7">
    <source>
        <dbReference type="SAM" id="Phobius"/>
    </source>
</evidence>
<dbReference type="OrthoDB" id="9770099at2"/>
<evidence type="ECO:0000259" key="8">
    <source>
        <dbReference type="Pfam" id="PF02687"/>
    </source>
</evidence>
<evidence type="ECO:0000256" key="2">
    <source>
        <dbReference type="ARBA" id="ARBA00022475"/>
    </source>
</evidence>
<feature type="domain" description="MacB-like periplasmic core" evidence="9">
    <location>
        <begin position="21"/>
        <end position="300"/>
    </location>
</feature>
<dbReference type="InterPro" id="IPR050250">
    <property type="entry name" value="Macrolide_Exporter_MacB"/>
</dbReference>
<dbReference type="AlphaFoldDB" id="A0A1T2XJA9"/>
<dbReference type="Pfam" id="PF02687">
    <property type="entry name" value="FtsX"/>
    <property type="match status" value="1"/>
</dbReference>
<sequence length="456" mass="50415">MRLRDYISIGWDQLKRRKVVTAMCTIGIAIGSAAIIVALSLGESAQQYAQDQVNAFLKTDEITIMNKASNGSADPSTEQTSDRDVITKQKVDIIRQLPHVKAVGTYKDLGNFPFKLDDDKEGRVELTATNLDSLEAFDNSFQQGGISEQENTIILSYGAMMGLTDPVSQEMREKQLNANPNDESLWETYRELGKIVTPLYQKQLKLQVDATRDLNNPKIIEIPVRVVGVLKKPSGVSENQIPYMKQAYISHELAEQIVETMKTARSGTDLQPELTANFSRAVVKVDDVKNVQGLDDTIKKLRVSPQNNLSQQDRLKDQFAIVRTIALGVGLFVLFIASISIVVAMTMSTYQRRRQIGIMKVLGANLAQIRNMFIVESALLGLIGGIFGILFSYWVVWGINALLMMTDPSEEGSIIFISSWILGVGVFFAVLTGVLSGIYPAISASRTDALTAIKRD</sequence>
<organism evidence="10 11">
    <name type="scientific">Paenibacillus selenitireducens</name>
    <dbReference type="NCBI Taxonomy" id="1324314"/>
    <lineage>
        <taxon>Bacteria</taxon>
        <taxon>Bacillati</taxon>
        <taxon>Bacillota</taxon>
        <taxon>Bacilli</taxon>
        <taxon>Bacillales</taxon>
        <taxon>Paenibacillaceae</taxon>
        <taxon>Paenibacillus</taxon>
    </lineage>
</organism>
<dbReference type="RefSeq" id="WP_078497314.1">
    <property type="nucleotide sequence ID" value="NZ_MSZX01000002.1"/>
</dbReference>
<keyword evidence="11" id="KW-1185">Reference proteome</keyword>
<evidence type="ECO:0000259" key="9">
    <source>
        <dbReference type="Pfam" id="PF12704"/>
    </source>
</evidence>
<evidence type="ECO:0000256" key="4">
    <source>
        <dbReference type="ARBA" id="ARBA00022989"/>
    </source>
</evidence>
<feature type="transmembrane region" description="Helical" evidence="7">
    <location>
        <begin position="371"/>
        <end position="394"/>
    </location>
</feature>
<evidence type="ECO:0000313" key="10">
    <source>
        <dbReference type="EMBL" id="OPA79971.1"/>
    </source>
</evidence>
<name>A0A1T2XJA9_9BACL</name>
<feature type="domain" description="ABC3 transporter permease C-terminal" evidence="8">
    <location>
        <begin position="329"/>
        <end position="447"/>
    </location>
</feature>
<comment type="similarity">
    <text evidence="6">Belongs to the ABC-4 integral membrane protein family.</text>
</comment>
<feature type="transmembrane region" description="Helical" evidence="7">
    <location>
        <begin position="325"/>
        <end position="350"/>
    </location>
</feature>
<evidence type="ECO:0000256" key="6">
    <source>
        <dbReference type="ARBA" id="ARBA00038076"/>
    </source>
</evidence>
<dbReference type="GO" id="GO:0005886">
    <property type="term" value="C:plasma membrane"/>
    <property type="evidence" value="ECO:0007669"/>
    <property type="project" value="UniProtKB-SubCell"/>
</dbReference>
<dbReference type="STRING" id="1324314.BVG16_04245"/>
<accession>A0A1T2XJA9</accession>
<dbReference type="GO" id="GO:0022857">
    <property type="term" value="F:transmembrane transporter activity"/>
    <property type="evidence" value="ECO:0007669"/>
    <property type="project" value="TreeGrafter"/>
</dbReference>
<reference evidence="10 11" key="1">
    <citation type="submission" date="2017-01" db="EMBL/GenBank/DDBJ databases">
        <title>Genome analysis of Paenibacillus selenitrireducens ES3-24.</title>
        <authorList>
            <person name="Xu D."/>
            <person name="Yao R."/>
            <person name="Zheng S."/>
        </authorList>
    </citation>
    <scope>NUCLEOTIDE SEQUENCE [LARGE SCALE GENOMIC DNA]</scope>
    <source>
        <strain evidence="10 11">ES3-24</strain>
    </source>
</reference>
<keyword evidence="2" id="KW-1003">Cell membrane</keyword>
<protein>
    <submittedName>
        <fullName evidence="10">ABC transporter permease</fullName>
    </submittedName>
</protein>
<proteinExistence type="inferred from homology"/>
<dbReference type="Pfam" id="PF12704">
    <property type="entry name" value="MacB_PCD"/>
    <property type="match status" value="1"/>
</dbReference>
<comment type="caution">
    <text evidence="10">The sequence shown here is derived from an EMBL/GenBank/DDBJ whole genome shotgun (WGS) entry which is preliminary data.</text>
</comment>
<evidence type="ECO:0000256" key="5">
    <source>
        <dbReference type="ARBA" id="ARBA00023136"/>
    </source>
</evidence>
<keyword evidence="5 7" id="KW-0472">Membrane</keyword>
<dbReference type="InterPro" id="IPR025857">
    <property type="entry name" value="MacB_PCD"/>
</dbReference>
<dbReference type="PANTHER" id="PTHR30572">
    <property type="entry name" value="MEMBRANE COMPONENT OF TRANSPORTER-RELATED"/>
    <property type="match status" value="1"/>
</dbReference>
<keyword evidence="3 7" id="KW-0812">Transmembrane</keyword>